<feature type="chain" id="PRO_5011696739" description="Glycoside hydrolase 123 C-terminal domain-containing protein" evidence="1">
    <location>
        <begin position="24"/>
        <end position="489"/>
    </location>
</feature>
<proteinExistence type="predicted"/>
<dbReference type="STRING" id="551991.SAMN05192529_13411"/>
<dbReference type="OrthoDB" id="624715at2"/>
<evidence type="ECO:0000313" key="3">
    <source>
        <dbReference type="Proteomes" id="UP000199041"/>
    </source>
</evidence>
<keyword evidence="1" id="KW-0732">Signal</keyword>
<feature type="signal peptide" evidence="1">
    <location>
        <begin position="1"/>
        <end position="23"/>
    </location>
</feature>
<dbReference type="AlphaFoldDB" id="A0A1H4CNZ5"/>
<evidence type="ECO:0000313" key="2">
    <source>
        <dbReference type="EMBL" id="SEA62067.1"/>
    </source>
</evidence>
<keyword evidence="3" id="KW-1185">Reference proteome</keyword>
<dbReference type="RefSeq" id="WP_091401199.1">
    <property type="nucleotide sequence ID" value="NZ_FNQY01000034.1"/>
</dbReference>
<evidence type="ECO:0008006" key="4">
    <source>
        <dbReference type="Google" id="ProtNLM"/>
    </source>
</evidence>
<name>A0A1H4CNZ5_9BACT</name>
<accession>A0A1H4CNZ5</accession>
<dbReference type="Proteomes" id="UP000199041">
    <property type="component" value="Unassembled WGS sequence"/>
</dbReference>
<protein>
    <recommendedName>
        <fullName evidence="4">Glycoside hydrolase 123 C-terminal domain-containing protein</fullName>
    </recommendedName>
</protein>
<reference evidence="2 3" key="1">
    <citation type="submission" date="2016-10" db="EMBL/GenBank/DDBJ databases">
        <authorList>
            <person name="de Groot N.N."/>
        </authorList>
    </citation>
    <scope>NUCLEOTIDE SEQUENCE [LARGE SCALE GENOMIC DNA]</scope>
    <source>
        <strain evidence="2 3">Vu-144</strain>
    </source>
</reference>
<sequence>MKSKCVSIIIGILICLTSCYSQGSGIKTFCYNAWNNGVNQLTEVPSDEIIPVPLGSDNYRIIKILNKSSGTLVINGVMCVSKIASVKVYELPVMKDFGFQSVLDVMIPFSGNPIILNKNGSKYFLLKITGLQSGAADLITNITIGGVKSIALTKKIKVASLGNYKLNLNVWSYFNYPLLKGIRQTVIYDLQNHNANVLVIPPAGMPSPSSLKPDGAILKTYIKDANKFDYYLLFLNYNTLVKPPFLFSSAWQTRFLNWCSTIKDVFKEKGIPLSKVLLYPYDEPTPAQAEYFVRLWEFCNKNNVGLSFYSTIVDPNSAFIAYYTKVVQSNIKSATVAAVKKHLGKQSQLWLYDIKAQSRDIRPQKYLQCGWQAYIDGATGIGVWNYGDVSSAFTSQNVEKMLSPQNDIGTWQLPVLNKVKDYSLVYRQGNNLYSSIRWEALSYSKCEYGFLKLYEKKYGSSSAMKLASDLKSNKESLSDWEKVKVSLLE</sequence>
<dbReference type="EMBL" id="FNQY01000034">
    <property type="protein sequence ID" value="SEA62067.1"/>
    <property type="molecule type" value="Genomic_DNA"/>
</dbReference>
<evidence type="ECO:0000256" key="1">
    <source>
        <dbReference type="SAM" id="SignalP"/>
    </source>
</evidence>
<gene>
    <name evidence="2" type="ORF">SAMN05192529_13411</name>
</gene>
<organism evidence="2 3">
    <name type="scientific">Arachidicoccus rhizosphaerae</name>
    <dbReference type="NCBI Taxonomy" id="551991"/>
    <lineage>
        <taxon>Bacteria</taxon>
        <taxon>Pseudomonadati</taxon>
        <taxon>Bacteroidota</taxon>
        <taxon>Chitinophagia</taxon>
        <taxon>Chitinophagales</taxon>
        <taxon>Chitinophagaceae</taxon>
        <taxon>Arachidicoccus</taxon>
    </lineage>
</organism>